<dbReference type="PANTHER" id="PTHR42929">
    <property type="entry name" value="INNER MEMBRANE ABC TRANSPORTER PERMEASE PROTEIN YDCU-RELATED-RELATED"/>
    <property type="match status" value="1"/>
</dbReference>
<comment type="subcellular location">
    <subcellularLocation>
        <location evidence="1 8">Cell membrane</location>
        <topology evidence="1 8">Multi-pass membrane protein</topology>
    </subcellularLocation>
</comment>
<dbReference type="Pfam" id="PF00528">
    <property type="entry name" value="BPD_transp_1"/>
    <property type="match status" value="1"/>
</dbReference>
<protein>
    <submittedName>
        <fullName evidence="10">ABC transporter permease</fullName>
    </submittedName>
</protein>
<dbReference type="PANTHER" id="PTHR42929:SF1">
    <property type="entry name" value="INNER MEMBRANE ABC TRANSPORTER PERMEASE PROTEIN YDCU-RELATED"/>
    <property type="match status" value="1"/>
</dbReference>
<evidence type="ECO:0000256" key="3">
    <source>
        <dbReference type="ARBA" id="ARBA00022448"/>
    </source>
</evidence>
<dbReference type="EMBL" id="JANRMI010000004">
    <property type="protein sequence ID" value="MDG0817599.1"/>
    <property type="molecule type" value="Genomic_DNA"/>
</dbReference>
<evidence type="ECO:0000259" key="9">
    <source>
        <dbReference type="PROSITE" id="PS50928"/>
    </source>
</evidence>
<dbReference type="CDD" id="cd06261">
    <property type="entry name" value="TM_PBP2"/>
    <property type="match status" value="1"/>
</dbReference>
<evidence type="ECO:0000313" key="10">
    <source>
        <dbReference type="EMBL" id="MDG0817599.1"/>
    </source>
</evidence>
<keyword evidence="7 8" id="KW-0472">Membrane</keyword>
<dbReference type="Gene3D" id="1.10.3720.10">
    <property type="entry name" value="MetI-like"/>
    <property type="match status" value="1"/>
</dbReference>
<dbReference type="PROSITE" id="PS50928">
    <property type="entry name" value="ABC_TM1"/>
    <property type="match status" value="1"/>
</dbReference>
<feature type="transmembrane region" description="Helical" evidence="8">
    <location>
        <begin position="105"/>
        <end position="124"/>
    </location>
</feature>
<feature type="transmembrane region" description="Helical" evidence="8">
    <location>
        <begin position="257"/>
        <end position="277"/>
    </location>
</feature>
<feature type="domain" description="ABC transmembrane type-1" evidence="9">
    <location>
        <begin position="70"/>
        <end position="276"/>
    </location>
</feature>
<keyword evidence="4" id="KW-1003">Cell membrane</keyword>
<gene>
    <name evidence="10" type="ORF">NWE73_14560</name>
</gene>
<feature type="transmembrane region" description="Helical" evidence="8">
    <location>
        <begin position="21"/>
        <end position="46"/>
    </location>
</feature>
<evidence type="ECO:0000313" key="11">
    <source>
        <dbReference type="Proteomes" id="UP001152321"/>
    </source>
</evidence>
<dbReference type="InterPro" id="IPR000515">
    <property type="entry name" value="MetI-like"/>
</dbReference>
<feature type="transmembrane region" description="Helical" evidence="8">
    <location>
        <begin position="66"/>
        <end position="93"/>
    </location>
</feature>
<proteinExistence type="inferred from homology"/>
<dbReference type="SUPFAM" id="SSF161098">
    <property type="entry name" value="MetI-like"/>
    <property type="match status" value="1"/>
</dbReference>
<dbReference type="Proteomes" id="UP001152321">
    <property type="component" value="Unassembled WGS sequence"/>
</dbReference>
<evidence type="ECO:0000256" key="6">
    <source>
        <dbReference type="ARBA" id="ARBA00022989"/>
    </source>
</evidence>
<evidence type="ECO:0000256" key="8">
    <source>
        <dbReference type="RuleBase" id="RU363032"/>
    </source>
</evidence>
<accession>A0ABT6DLX2</accession>
<evidence type="ECO:0000256" key="2">
    <source>
        <dbReference type="ARBA" id="ARBA00007069"/>
    </source>
</evidence>
<comment type="caution">
    <text evidence="10">The sequence shown here is derived from an EMBL/GenBank/DDBJ whole genome shotgun (WGS) entry which is preliminary data.</text>
</comment>
<keyword evidence="11" id="KW-1185">Reference proteome</keyword>
<evidence type="ECO:0000256" key="5">
    <source>
        <dbReference type="ARBA" id="ARBA00022692"/>
    </source>
</evidence>
<evidence type="ECO:0000256" key="4">
    <source>
        <dbReference type="ARBA" id="ARBA00022475"/>
    </source>
</evidence>
<organism evidence="10 11">
    <name type="scientific">Bdellovibrio svalbardensis</name>
    <dbReference type="NCBI Taxonomy" id="2972972"/>
    <lineage>
        <taxon>Bacteria</taxon>
        <taxon>Pseudomonadati</taxon>
        <taxon>Bdellovibrionota</taxon>
        <taxon>Bdellovibrionia</taxon>
        <taxon>Bdellovibrionales</taxon>
        <taxon>Pseudobdellovibrionaceae</taxon>
        <taxon>Bdellovibrio</taxon>
    </lineage>
</organism>
<keyword evidence="3 8" id="KW-0813">Transport</keyword>
<evidence type="ECO:0000256" key="1">
    <source>
        <dbReference type="ARBA" id="ARBA00004651"/>
    </source>
</evidence>
<dbReference type="InterPro" id="IPR035906">
    <property type="entry name" value="MetI-like_sf"/>
</dbReference>
<keyword evidence="5 8" id="KW-0812">Transmembrane</keyword>
<evidence type="ECO:0000256" key="7">
    <source>
        <dbReference type="ARBA" id="ARBA00023136"/>
    </source>
</evidence>
<name>A0ABT6DLX2_9BACT</name>
<dbReference type="RefSeq" id="WP_277579071.1">
    <property type="nucleotide sequence ID" value="NZ_JANRMI010000004.1"/>
</dbReference>
<feature type="transmembrane region" description="Helical" evidence="8">
    <location>
        <begin position="157"/>
        <end position="178"/>
    </location>
</feature>
<reference evidence="10" key="1">
    <citation type="submission" date="2022-08" db="EMBL/GenBank/DDBJ databases">
        <title>Novel Bdellovibrio Species Isolated from Svalbard: Designation Bdellovibrio svalbardensis.</title>
        <authorList>
            <person name="Mitchell R.J."/>
            <person name="Choi S.Y."/>
        </authorList>
    </citation>
    <scope>NUCLEOTIDE SEQUENCE</scope>
    <source>
        <strain evidence="10">PAP01</strain>
    </source>
</reference>
<sequence length="286" mass="31572">MKSHGPLSESHSRISLAFPTLLWFGFFILVPLLIVAAVSLATRGTYGGIEWTWTVENYSRAFSLSYLGILFESLKLAFLTTLSCAVLGILMSWAMSAAPASHRHFYVCAVALPFLTNLVIRIYALRVFVGYEGPLQVVLTSLGVSFDPFVLSQNKFLVFYGMVTTYLPFMVLPLYGAFEKFDFSLVEAAQDLGAGPWKILVSVILPNLRKALTSGALLVFIPSLGEYVIPDLLGGAKNMLYGNLITEEFLKSRNWPLGSALSVLMISLLLMIVFIYYRKNGAKHGA</sequence>
<comment type="similarity">
    <text evidence="2">Belongs to the binding-protein-dependent transport system permease family. CysTW subfamily.</text>
</comment>
<keyword evidence="6 8" id="KW-1133">Transmembrane helix</keyword>